<protein>
    <submittedName>
        <fullName evidence="2">Capsid protein</fullName>
    </submittedName>
</protein>
<dbReference type="EMBL" id="MW046636">
    <property type="protein sequence ID" value="QTE04128.1"/>
    <property type="molecule type" value="Genomic_DNA"/>
</dbReference>
<organism evidence="2">
    <name type="scientific">Grus japonensis Chaphamaparvovirus</name>
    <dbReference type="NCBI Taxonomy" id="2794490"/>
    <lineage>
        <taxon>Viruses</taxon>
        <taxon>Monodnaviria</taxon>
        <taxon>Shotokuvirae</taxon>
        <taxon>Cossaviricota</taxon>
        <taxon>Quintoviricetes</taxon>
        <taxon>Piccovirales</taxon>
        <taxon>Parvoviridae</taxon>
        <taxon>Hamaparvovirinae</taxon>
        <taxon>Chaphamaparvovirus</taxon>
    </lineage>
</organism>
<feature type="region of interest" description="Disordered" evidence="1">
    <location>
        <begin position="489"/>
        <end position="531"/>
    </location>
</feature>
<reference evidence="2" key="1">
    <citation type="submission" date="2020-09" db="EMBL/GenBank/DDBJ databases">
        <title>Parvovirus dark matter in the feces of wild birds.</title>
        <authorList>
            <person name="Dai Z."/>
            <person name="Yang S."/>
            <person name="Zhang W."/>
        </authorList>
    </citation>
    <scope>NUCLEOTIDE SEQUENCE</scope>
    <source>
        <strain evidence="2">Cra70par027</strain>
    </source>
</reference>
<accession>A0A8A4XEA8</accession>
<proteinExistence type="predicted"/>
<evidence type="ECO:0000313" key="2">
    <source>
        <dbReference type="EMBL" id="QTE04128.1"/>
    </source>
</evidence>
<sequence length="531" mass="61773">MAETFTVSHNYMAYINNKPMQYPNDDHQVVDDTVKYRTGWQLIPNMLFAHYFTPKDWLNLMTNYEAYTVAGITATVYNMVPMSTQLAIGGQSIFTAFNNCIYAMGYTDKHYETPWFPWLDPNNMNYNPNLIYKEGRKGRYNQNDFINYSLPEYEWTFPRSYTSTAETWAMNNETGTSTWPQKQKHPSGLHWDPLNEPSEIMELRPGKNAMSYSWNPHPCDEGKWYNLDGIATIHPWTATGPYNAKQRPQTWRQRAVDDPNELSSQWQTEQPTNDYTIPNLALQPIVPCNWWWKEMQQSIIIPDVEGARTHLWKMTDLLYPGTEKEMWHYPPTQWFLKMIPLFTQEGTLVEMHANVSIKVELTLKVKKRRSAIFCPTQGPFPWRSFYSAKSLDRNFFPSLVRARTGGMRRTWQNEAFQLNRDNHTPTSTGHWREVPYTYEANLSDNFAGRGTGIGGTYTATMKTTQADTNKDKITVTFSKEMERVVIHTPMETEPQPTTSRQPDVPYRKPKSRALSPGLLLHTHKPPGNIHE</sequence>
<evidence type="ECO:0000256" key="1">
    <source>
        <dbReference type="SAM" id="MobiDB-lite"/>
    </source>
</evidence>
<name>A0A8A4XEA8_9VIRU</name>